<reference evidence="1" key="1">
    <citation type="submission" date="2020-05" db="EMBL/GenBank/DDBJ databases">
        <authorList>
            <person name="Chiriac C."/>
            <person name="Salcher M."/>
            <person name="Ghai R."/>
            <person name="Kavagutti S V."/>
        </authorList>
    </citation>
    <scope>NUCLEOTIDE SEQUENCE</scope>
</reference>
<dbReference type="AlphaFoldDB" id="A0A6J7AX38"/>
<organism evidence="1">
    <name type="scientific">freshwater metagenome</name>
    <dbReference type="NCBI Taxonomy" id="449393"/>
    <lineage>
        <taxon>unclassified sequences</taxon>
        <taxon>metagenomes</taxon>
        <taxon>ecological metagenomes</taxon>
    </lineage>
</organism>
<name>A0A6J7AX38_9ZZZZ</name>
<dbReference type="PANTHER" id="PTHR42928:SF5">
    <property type="entry name" value="BLR1237 PROTEIN"/>
    <property type="match status" value="1"/>
</dbReference>
<dbReference type="SUPFAM" id="SSF53850">
    <property type="entry name" value="Periplasmic binding protein-like II"/>
    <property type="match status" value="1"/>
</dbReference>
<dbReference type="Gene3D" id="3.40.190.10">
    <property type="entry name" value="Periplasmic binding protein-like II"/>
    <property type="match status" value="1"/>
</dbReference>
<dbReference type="CDD" id="cd07012">
    <property type="entry name" value="PBP2_Bug_TTT"/>
    <property type="match status" value="1"/>
</dbReference>
<evidence type="ECO:0000313" key="1">
    <source>
        <dbReference type="EMBL" id="CAB4837435.1"/>
    </source>
</evidence>
<sequence>MKKNLLTAVLSGLIATLAVGSLAHAAWPDRPVTIIVPAGAGGGTDGTARLLAKQLQDEFKQPFNVVNNGQGGGIVGHTAIAQARPDGYTLGIVFNYYQWKSFGQADINSTLFTPVALYNVDPAALIVAETSPIKTAKEAYEGLKLAGGKYKIGCGGACGGSWHAANAELFIKYGIDARKPVMVPSAGGAASLQDLASGGLDMVMASLPEAKALIEAGKLRPLMVIASNRQGAPFGNVPTSKEAVGIDYEGGAFRLLAGPKGLPADIVKTLETTLKKIWDSAEFQDGMKNRNFGMKWLNSEDTLRFMQAHEKSLAATMTAVGLAK</sequence>
<accession>A0A6J7AX38</accession>
<dbReference type="PANTHER" id="PTHR42928">
    <property type="entry name" value="TRICARBOXYLATE-BINDING PROTEIN"/>
    <property type="match status" value="1"/>
</dbReference>
<gene>
    <name evidence="1" type="ORF">UFOPK3227_00453</name>
</gene>
<protein>
    <submittedName>
        <fullName evidence="1">Unannotated protein</fullName>
    </submittedName>
</protein>
<dbReference type="EMBL" id="CAFAHD010000035">
    <property type="protein sequence ID" value="CAB4837435.1"/>
    <property type="molecule type" value="Genomic_DNA"/>
</dbReference>
<dbReference type="Gene3D" id="3.40.190.150">
    <property type="entry name" value="Bordetella uptake gene, domain 1"/>
    <property type="match status" value="1"/>
</dbReference>
<dbReference type="PIRSF" id="PIRSF017082">
    <property type="entry name" value="YflP"/>
    <property type="match status" value="1"/>
</dbReference>
<dbReference type="InterPro" id="IPR005064">
    <property type="entry name" value="BUG"/>
</dbReference>
<proteinExistence type="predicted"/>
<dbReference type="Pfam" id="PF03401">
    <property type="entry name" value="TctC"/>
    <property type="match status" value="1"/>
</dbReference>
<dbReference type="InterPro" id="IPR042100">
    <property type="entry name" value="Bug_dom1"/>
</dbReference>